<feature type="region of interest" description="Disordered" evidence="4">
    <location>
        <begin position="88"/>
        <end position="146"/>
    </location>
</feature>
<dbReference type="InterPro" id="IPR036864">
    <property type="entry name" value="Zn2-C6_fun-type_DNA-bd_sf"/>
</dbReference>
<dbReference type="InterPro" id="IPR001138">
    <property type="entry name" value="Zn2Cys6_DnaBD"/>
</dbReference>
<comment type="subcellular location">
    <subcellularLocation>
        <location evidence="1">Nucleus</location>
    </subcellularLocation>
</comment>
<evidence type="ECO:0000313" key="7">
    <source>
        <dbReference type="Proteomes" id="UP000799439"/>
    </source>
</evidence>
<dbReference type="GO" id="GO:0008270">
    <property type="term" value="F:zinc ion binding"/>
    <property type="evidence" value="ECO:0007669"/>
    <property type="project" value="InterPro"/>
</dbReference>
<sequence>MATIEDNRDSAQNRLLYKQKRARSQLSCRHCRQGKLKCDREHPCNQCMKRSRESTCVYLPPAEKKQSGQNVRNRIQHLEKLVVDLMNSKPNRDTSVPTDNVGNVGNNDPQSTAFSQMTPPQDIESSESNQESPEESTQSFDESAFGRMRIGKDRTAYVEKTHWSALLNEISDLKRDLSEDDDSELDDLPADNSDDLESKEPLGIGSILRSPIRRSKAELIRAMPPREVVDRYVYKWFNAPDPFKSIIHISSFIEDYARFWQNPTRTPTMWIGLLYSIISLAAKIPFHKHPNAGSSEAQTILTESLRYHELAASAAVLADYTTPKKYTLECLILYINGMRSVNSFIDTWQLLGIVVRLGLRMGYHRDGSHFPSLPIFDQEMRRRIWYSLYMIEVLVSFQIGLPSMLRSVHSDTKAPGNYLDSDLYPRMDKLPPPRPEQEITPVSYGLSKVKLCNIFAAAAEISHTTEPASYDHVLDLDNQLDAAHDTIPGPIRIRPFNEYLAERPETVMWSFNLELLYLKTKIVLHRPFMKSHESSPAALASRRICVDAAMKALGHHHEIYRASQAGGQLEVARMYMGSISTYDFLLASMIICLELAQMCASSTPLIGRSVPYDAYPKYKEMMNLLSTTHKIWSKDSKDANAPTFVQGTFRSISTVKETEKAAKVVAIMLARGRALEPTLPAGTATTAEPNDMQMFSQSTPSTDYTLSNHSTFDIATGNTGHSSWTPDAFNPDQMDLNLIGDILDVPDQVDWVSYHFHIVSRMLTVMHRLRGIKQ</sequence>
<feature type="compositionally biased region" description="Acidic residues" evidence="4">
    <location>
        <begin position="178"/>
        <end position="197"/>
    </location>
</feature>
<feature type="compositionally biased region" description="Polar residues" evidence="4">
    <location>
        <begin position="93"/>
        <end position="119"/>
    </location>
</feature>
<evidence type="ECO:0000256" key="2">
    <source>
        <dbReference type="ARBA" id="ARBA00022723"/>
    </source>
</evidence>
<evidence type="ECO:0000259" key="5">
    <source>
        <dbReference type="PROSITE" id="PS50048"/>
    </source>
</evidence>
<dbReference type="PROSITE" id="PS50048">
    <property type="entry name" value="ZN2_CY6_FUNGAL_2"/>
    <property type="match status" value="1"/>
</dbReference>
<dbReference type="Gene3D" id="4.10.240.10">
    <property type="entry name" value="Zn(2)-C6 fungal-type DNA-binding domain"/>
    <property type="match status" value="1"/>
</dbReference>
<dbReference type="CDD" id="cd00067">
    <property type="entry name" value="GAL4"/>
    <property type="match status" value="1"/>
</dbReference>
<comment type="caution">
    <text evidence="6">The sequence shown here is derived from an EMBL/GenBank/DDBJ whole genome shotgun (WGS) entry which is preliminary data.</text>
</comment>
<organism evidence="6 7">
    <name type="scientific">Myriangium duriaei CBS 260.36</name>
    <dbReference type="NCBI Taxonomy" id="1168546"/>
    <lineage>
        <taxon>Eukaryota</taxon>
        <taxon>Fungi</taxon>
        <taxon>Dikarya</taxon>
        <taxon>Ascomycota</taxon>
        <taxon>Pezizomycotina</taxon>
        <taxon>Dothideomycetes</taxon>
        <taxon>Dothideomycetidae</taxon>
        <taxon>Myriangiales</taxon>
        <taxon>Myriangiaceae</taxon>
        <taxon>Myriangium</taxon>
    </lineage>
</organism>
<keyword evidence="2" id="KW-0479">Metal-binding</keyword>
<feature type="region of interest" description="Disordered" evidence="4">
    <location>
        <begin position="177"/>
        <end position="201"/>
    </location>
</feature>
<name>A0A9P4J8Z4_9PEZI</name>
<dbReference type="OrthoDB" id="9996127at2759"/>
<dbReference type="Proteomes" id="UP000799439">
    <property type="component" value="Unassembled WGS sequence"/>
</dbReference>
<protein>
    <recommendedName>
        <fullName evidence="5">Zn(2)-C6 fungal-type domain-containing protein</fullName>
    </recommendedName>
</protein>
<keyword evidence="7" id="KW-1185">Reference proteome</keyword>
<evidence type="ECO:0000256" key="4">
    <source>
        <dbReference type="SAM" id="MobiDB-lite"/>
    </source>
</evidence>
<dbReference type="SMART" id="SM00906">
    <property type="entry name" value="Fungal_trans"/>
    <property type="match status" value="1"/>
</dbReference>
<reference evidence="6" key="1">
    <citation type="journal article" date="2020" name="Stud. Mycol.">
        <title>101 Dothideomycetes genomes: a test case for predicting lifestyles and emergence of pathogens.</title>
        <authorList>
            <person name="Haridas S."/>
            <person name="Albert R."/>
            <person name="Binder M."/>
            <person name="Bloem J."/>
            <person name="Labutti K."/>
            <person name="Salamov A."/>
            <person name="Andreopoulos B."/>
            <person name="Baker S."/>
            <person name="Barry K."/>
            <person name="Bills G."/>
            <person name="Bluhm B."/>
            <person name="Cannon C."/>
            <person name="Castanera R."/>
            <person name="Culley D."/>
            <person name="Daum C."/>
            <person name="Ezra D."/>
            <person name="Gonzalez J."/>
            <person name="Henrissat B."/>
            <person name="Kuo A."/>
            <person name="Liang C."/>
            <person name="Lipzen A."/>
            <person name="Lutzoni F."/>
            <person name="Magnuson J."/>
            <person name="Mondo S."/>
            <person name="Nolan M."/>
            <person name="Ohm R."/>
            <person name="Pangilinan J."/>
            <person name="Park H.-J."/>
            <person name="Ramirez L."/>
            <person name="Alfaro M."/>
            <person name="Sun H."/>
            <person name="Tritt A."/>
            <person name="Yoshinaga Y."/>
            <person name="Zwiers L.-H."/>
            <person name="Turgeon B."/>
            <person name="Goodwin S."/>
            <person name="Spatafora J."/>
            <person name="Crous P."/>
            <person name="Grigoriev I."/>
        </authorList>
    </citation>
    <scope>NUCLEOTIDE SEQUENCE</scope>
    <source>
        <strain evidence="6">CBS 260.36</strain>
    </source>
</reference>
<dbReference type="SMART" id="SM00066">
    <property type="entry name" value="GAL4"/>
    <property type="match status" value="1"/>
</dbReference>
<dbReference type="InterPro" id="IPR007219">
    <property type="entry name" value="XnlR_reg_dom"/>
</dbReference>
<dbReference type="GO" id="GO:0005634">
    <property type="term" value="C:nucleus"/>
    <property type="evidence" value="ECO:0007669"/>
    <property type="project" value="UniProtKB-SubCell"/>
</dbReference>
<feature type="domain" description="Zn(2)-C6 fungal-type" evidence="5">
    <location>
        <begin position="27"/>
        <end position="58"/>
    </location>
</feature>
<dbReference type="GO" id="GO:0006351">
    <property type="term" value="P:DNA-templated transcription"/>
    <property type="evidence" value="ECO:0007669"/>
    <property type="project" value="InterPro"/>
</dbReference>
<dbReference type="SUPFAM" id="SSF57701">
    <property type="entry name" value="Zn2/Cys6 DNA-binding domain"/>
    <property type="match status" value="1"/>
</dbReference>
<evidence type="ECO:0000313" key="6">
    <source>
        <dbReference type="EMBL" id="KAF2155627.1"/>
    </source>
</evidence>
<dbReference type="PANTHER" id="PTHR31001:SF49">
    <property type="entry name" value="ZN(II)2CYS6 TRANSCRIPTION FACTOR (EUROFUNG)"/>
    <property type="match status" value="1"/>
</dbReference>
<dbReference type="AlphaFoldDB" id="A0A9P4J8Z4"/>
<evidence type="ECO:0000256" key="1">
    <source>
        <dbReference type="ARBA" id="ARBA00004123"/>
    </source>
</evidence>
<dbReference type="Pfam" id="PF04082">
    <property type="entry name" value="Fungal_trans"/>
    <property type="match status" value="1"/>
</dbReference>
<keyword evidence="3" id="KW-0539">Nucleus</keyword>
<proteinExistence type="predicted"/>
<dbReference type="CDD" id="cd12148">
    <property type="entry name" value="fungal_TF_MHR"/>
    <property type="match status" value="1"/>
</dbReference>
<evidence type="ECO:0000256" key="3">
    <source>
        <dbReference type="ARBA" id="ARBA00023242"/>
    </source>
</evidence>
<dbReference type="GO" id="GO:0000981">
    <property type="term" value="F:DNA-binding transcription factor activity, RNA polymerase II-specific"/>
    <property type="evidence" value="ECO:0007669"/>
    <property type="project" value="InterPro"/>
</dbReference>
<dbReference type="GO" id="GO:0003677">
    <property type="term" value="F:DNA binding"/>
    <property type="evidence" value="ECO:0007669"/>
    <property type="project" value="InterPro"/>
</dbReference>
<dbReference type="PROSITE" id="PS00463">
    <property type="entry name" value="ZN2_CY6_FUNGAL_1"/>
    <property type="match status" value="1"/>
</dbReference>
<dbReference type="EMBL" id="ML996082">
    <property type="protein sequence ID" value="KAF2155627.1"/>
    <property type="molecule type" value="Genomic_DNA"/>
</dbReference>
<dbReference type="Pfam" id="PF00172">
    <property type="entry name" value="Zn_clus"/>
    <property type="match status" value="1"/>
</dbReference>
<dbReference type="PANTHER" id="PTHR31001">
    <property type="entry name" value="UNCHARACTERIZED TRANSCRIPTIONAL REGULATORY PROTEIN"/>
    <property type="match status" value="1"/>
</dbReference>
<gene>
    <name evidence="6" type="ORF">K461DRAFT_78288</name>
</gene>
<dbReference type="InterPro" id="IPR050613">
    <property type="entry name" value="Sec_Metabolite_Reg"/>
</dbReference>
<accession>A0A9P4J8Z4</accession>